<dbReference type="OrthoDB" id="9768323at2"/>
<dbReference type="Pfam" id="PF19278">
    <property type="entry name" value="Hydant_A_C"/>
    <property type="match status" value="1"/>
</dbReference>
<feature type="domain" description="Acetophenone carboxylase-like C-terminal" evidence="3">
    <location>
        <begin position="508"/>
        <end position="674"/>
    </location>
</feature>
<dbReference type="InterPro" id="IPR008040">
    <property type="entry name" value="Hydant_A_N"/>
</dbReference>
<evidence type="ECO:0000259" key="1">
    <source>
        <dbReference type="Pfam" id="PF01968"/>
    </source>
</evidence>
<evidence type="ECO:0000259" key="3">
    <source>
        <dbReference type="Pfam" id="PF19278"/>
    </source>
</evidence>
<evidence type="ECO:0000313" key="5">
    <source>
        <dbReference type="Proteomes" id="UP000308230"/>
    </source>
</evidence>
<gene>
    <name evidence="4" type="ORF">FCL54_16590</name>
</gene>
<accession>A0A5R9EZN1</accession>
<dbReference type="PANTHER" id="PTHR11365">
    <property type="entry name" value="5-OXOPROLINASE RELATED"/>
    <property type="match status" value="1"/>
</dbReference>
<dbReference type="InterPro" id="IPR049517">
    <property type="entry name" value="ACX-like_C"/>
</dbReference>
<dbReference type="GO" id="GO:0006749">
    <property type="term" value="P:glutathione metabolic process"/>
    <property type="evidence" value="ECO:0007669"/>
    <property type="project" value="TreeGrafter"/>
</dbReference>
<dbReference type="EMBL" id="SWLG01000012">
    <property type="protein sequence ID" value="TLS36251.1"/>
    <property type="molecule type" value="Genomic_DNA"/>
</dbReference>
<organism evidence="4 5">
    <name type="scientific">Exobacillus caeni</name>
    <dbReference type="NCBI Taxonomy" id="2574798"/>
    <lineage>
        <taxon>Bacteria</taxon>
        <taxon>Bacillati</taxon>
        <taxon>Bacillota</taxon>
        <taxon>Bacilli</taxon>
        <taxon>Bacillales</taxon>
        <taxon>Guptibacillaceae</taxon>
        <taxon>Exobacillus</taxon>
    </lineage>
</organism>
<dbReference type="GO" id="GO:0005829">
    <property type="term" value="C:cytosol"/>
    <property type="evidence" value="ECO:0007669"/>
    <property type="project" value="TreeGrafter"/>
</dbReference>
<dbReference type="Pfam" id="PF05378">
    <property type="entry name" value="Hydant_A_N"/>
    <property type="match status" value="1"/>
</dbReference>
<dbReference type="Pfam" id="PF01968">
    <property type="entry name" value="Hydantoinase_A"/>
    <property type="match status" value="1"/>
</dbReference>
<protein>
    <submittedName>
        <fullName evidence="4">Hydantoinase/oxoprolinase family protein</fullName>
    </submittedName>
</protein>
<dbReference type="GO" id="GO:0017168">
    <property type="term" value="F:5-oxoprolinase (ATP-hydrolyzing) activity"/>
    <property type="evidence" value="ECO:0007669"/>
    <property type="project" value="TreeGrafter"/>
</dbReference>
<sequence>MYRIAVDVGGTFTDIVLQNEKTGEIFGTKTPSTPTDQSIGLMNGIKKICEENNVAISEIQSIIHGTTVATNAVLEGKGAKVGLITTEGFEQILHVARSWTPAPISAWMGFLKPDPLADLIYTRGAKERITAQGEIHTELDEEHIRSEIQSLYEQGVESLTVSLVNSYANPTHEQRIKEIAEEINPDILVTVSFDILPEFREYERTLTTVMNSYVRPPMQKYLNNIRNKMDEQKLDSRISIVRSDGGLMSIPAASSRPVHTMLSGPSGGVTASAMIGVQTGYRNVISFDMGGTSTDVALTYDGTPRVSRETKVGVFPVKSPSLEVVSIGAGGGSIAHVPLTGALRVGPQSAGSEPGPASYDRGGEDPTVTDANVVLGYLPPSLVGGEMQLNVEAAKKSMDSVAEKLNTDIYRAAKGVYDIVNENMYGATRVVSVEKGYDPREFSLLALGGAGPLHANALGELTGCFPVIVPPTPGVLSALGFLQSDIRNEYSRTFIRTLSQLDTREIISELNKLGKESDEWLDQEKVNEKQRKIKYEVDVRYFRQGHEIPIEVTKDKLEKEGLGILKRTFDEIHEKVYGFKMDTEVEVVNIRAVAIGKVLSPAIPLSEEGGEDASQAIVDEKHEAYFDGEFVNAPIYERSLLRPNNKVSGPAIISQKDTTTLVLPGYTAEIDKHMNILIQKGDLK</sequence>
<dbReference type="Proteomes" id="UP000308230">
    <property type="component" value="Unassembled WGS sequence"/>
</dbReference>
<feature type="domain" description="Hydantoinase A/oxoprolinase" evidence="1">
    <location>
        <begin position="204"/>
        <end position="489"/>
    </location>
</feature>
<keyword evidence="5" id="KW-1185">Reference proteome</keyword>
<dbReference type="AlphaFoldDB" id="A0A5R9EZN1"/>
<dbReference type="SUPFAM" id="SSF53067">
    <property type="entry name" value="Actin-like ATPase domain"/>
    <property type="match status" value="1"/>
</dbReference>
<feature type="domain" description="Hydantoinase/oxoprolinase N-terminal" evidence="2">
    <location>
        <begin position="3"/>
        <end position="183"/>
    </location>
</feature>
<reference evidence="4 5" key="1">
    <citation type="submission" date="2019-04" db="EMBL/GenBank/DDBJ databases">
        <title>Bacillus caeni sp. nov., a bacterium isolated from mangrove sediment.</title>
        <authorList>
            <person name="Huang H."/>
            <person name="Mo K."/>
            <person name="Hu Y."/>
        </authorList>
    </citation>
    <scope>NUCLEOTIDE SEQUENCE [LARGE SCALE GENOMIC DNA]</scope>
    <source>
        <strain evidence="4 5">HB172195</strain>
    </source>
</reference>
<dbReference type="RefSeq" id="WP_138127861.1">
    <property type="nucleotide sequence ID" value="NZ_SWLG01000012.1"/>
</dbReference>
<proteinExistence type="predicted"/>
<dbReference type="InterPro" id="IPR043129">
    <property type="entry name" value="ATPase_NBD"/>
</dbReference>
<dbReference type="InterPro" id="IPR045079">
    <property type="entry name" value="Oxoprolinase-like"/>
</dbReference>
<comment type="caution">
    <text evidence="4">The sequence shown here is derived from an EMBL/GenBank/DDBJ whole genome shotgun (WGS) entry which is preliminary data.</text>
</comment>
<evidence type="ECO:0000313" key="4">
    <source>
        <dbReference type="EMBL" id="TLS36251.1"/>
    </source>
</evidence>
<dbReference type="PANTHER" id="PTHR11365:SF23">
    <property type="entry name" value="HYPOTHETICAL 5-OXOPROLINASE (EUROFUNG)-RELATED"/>
    <property type="match status" value="1"/>
</dbReference>
<evidence type="ECO:0000259" key="2">
    <source>
        <dbReference type="Pfam" id="PF05378"/>
    </source>
</evidence>
<dbReference type="InterPro" id="IPR002821">
    <property type="entry name" value="Hydantoinase_A"/>
</dbReference>
<name>A0A5R9EZN1_9BACL</name>